<proteinExistence type="predicted"/>
<evidence type="ECO:0008006" key="3">
    <source>
        <dbReference type="Google" id="ProtNLM"/>
    </source>
</evidence>
<accession>A0A846N5L9</accession>
<dbReference type="AlphaFoldDB" id="A0A846N5L9"/>
<dbReference type="RefSeq" id="WP_167084797.1">
    <property type="nucleotide sequence ID" value="NZ_BAAADC010000001.1"/>
</dbReference>
<evidence type="ECO:0000313" key="2">
    <source>
        <dbReference type="Proteomes" id="UP000570514"/>
    </source>
</evidence>
<dbReference type="Proteomes" id="UP000570514">
    <property type="component" value="Unassembled WGS sequence"/>
</dbReference>
<organism evidence="1 2">
    <name type="scientific">Rhizomicrobium palustre</name>
    <dbReference type="NCBI Taxonomy" id="189966"/>
    <lineage>
        <taxon>Bacteria</taxon>
        <taxon>Pseudomonadati</taxon>
        <taxon>Pseudomonadota</taxon>
        <taxon>Alphaproteobacteria</taxon>
        <taxon>Micropepsales</taxon>
        <taxon>Micropepsaceae</taxon>
        <taxon>Rhizomicrobium</taxon>
    </lineage>
</organism>
<evidence type="ECO:0000313" key="1">
    <source>
        <dbReference type="EMBL" id="NIK90337.1"/>
    </source>
</evidence>
<reference evidence="1 2" key="1">
    <citation type="submission" date="2020-03" db="EMBL/GenBank/DDBJ databases">
        <title>Genomic Encyclopedia of Type Strains, Phase IV (KMG-IV): sequencing the most valuable type-strain genomes for metagenomic binning, comparative biology and taxonomic classification.</title>
        <authorList>
            <person name="Goeker M."/>
        </authorList>
    </citation>
    <scope>NUCLEOTIDE SEQUENCE [LARGE SCALE GENOMIC DNA]</scope>
    <source>
        <strain evidence="1 2">DSM 19867</strain>
    </source>
</reference>
<name>A0A846N5L9_9PROT</name>
<protein>
    <recommendedName>
        <fullName evidence="3">DUF3574 domain-containing protein</fullName>
    </recommendedName>
</protein>
<gene>
    <name evidence="1" type="ORF">FHS83_003655</name>
</gene>
<dbReference type="Pfam" id="PF12098">
    <property type="entry name" value="DUF3574"/>
    <property type="match status" value="1"/>
</dbReference>
<comment type="caution">
    <text evidence="1">The sequence shown here is derived from an EMBL/GenBank/DDBJ whole genome shotgun (WGS) entry which is preliminary data.</text>
</comment>
<dbReference type="EMBL" id="JAASRM010000001">
    <property type="protein sequence ID" value="NIK90337.1"/>
    <property type="molecule type" value="Genomic_DNA"/>
</dbReference>
<keyword evidence="2" id="KW-1185">Reference proteome</keyword>
<sequence length="128" mass="14107">MALLFLASIVAGCAGVSESQCPLGERAMVKADIFFGRGMRDGGEVSEREWQNFADAEITPRFPDGFTLLEANGQWRGAEGIVREKSKHLIVVLPTAASEKLEAVRAAYKRRFHQEAVLQFETRGCASF</sequence>
<dbReference type="InterPro" id="IPR021957">
    <property type="entry name" value="DUF3574"/>
</dbReference>